<accession>A0AA42FLZ7</accession>
<dbReference type="InterPro" id="IPR003615">
    <property type="entry name" value="HNH_nuc"/>
</dbReference>
<dbReference type="GO" id="GO:0016787">
    <property type="term" value="F:hydrolase activity"/>
    <property type="evidence" value="ECO:0007669"/>
    <property type="project" value="UniProtKB-KW"/>
</dbReference>
<gene>
    <name evidence="2" type="ORF">P7V44_22365</name>
</gene>
<dbReference type="EC" id="3.1.-.-" evidence="2"/>
<dbReference type="SUPFAM" id="SSF54060">
    <property type="entry name" value="His-Me finger endonucleases"/>
    <property type="match status" value="1"/>
</dbReference>
<dbReference type="EMBL" id="JARRYG010000049">
    <property type="protein sequence ID" value="MDG4698966.1"/>
    <property type="molecule type" value="Genomic_DNA"/>
</dbReference>
<dbReference type="SUPFAM" id="SSF54171">
    <property type="entry name" value="DNA-binding domain"/>
    <property type="match status" value="1"/>
</dbReference>
<keyword evidence="2" id="KW-0540">Nuclease</keyword>
<organism evidence="2 3">
    <name type="scientific">Providencia huashanensis</name>
    <dbReference type="NCBI Taxonomy" id="3037798"/>
    <lineage>
        <taxon>Bacteria</taxon>
        <taxon>Pseudomonadati</taxon>
        <taxon>Pseudomonadota</taxon>
        <taxon>Gammaproteobacteria</taxon>
        <taxon>Enterobacterales</taxon>
        <taxon>Morganellaceae</taxon>
        <taxon>Providencia</taxon>
    </lineage>
</organism>
<dbReference type="InterPro" id="IPR016177">
    <property type="entry name" value="DNA-bd_dom_sf"/>
</dbReference>
<sequence>MANKEVNKMPKARYIDIEEMKKLFTYNPDTGDLIWNYRDVSEFKNEHAAKSFNNKKAGEVVGNIRVNKNGKKYRSIKTNTQTHLAHRVCWAIYHNEQPEMIDHINGDGTDNRISNLRSVSVTENNRNARRHKTNTSGYSGVSKYNECKWQASIWIGNKQVNLGCYDTKAEAVAARKSAEKVCGYHENHGSNRPL</sequence>
<dbReference type="RefSeq" id="WP_272693462.1">
    <property type="nucleotide sequence ID" value="NZ_JARRYG010000049.1"/>
</dbReference>
<dbReference type="GO" id="GO:0004519">
    <property type="term" value="F:endonuclease activity"/>
    <property type="evidence" value="ECO:0007669"/>
    <property type="project" value="UniProtKB-KW"/>
</dbReference>
<dbReference type="GO" id="GO:0003677">
    <property type="term" value="F:DNA binding"/>
    <property type="evidence" value="ECO:0007669"/>
    <property type="project" value="InterPro"/>
</dbReference>
<dbReference type="GO" id="GO:0003700">
    <property type="term" value="F:DNA-binding transcription factor activity"/>
    <property type="evidence" value="ECO:0007669"/>
    <property type="project" value="InterPro"/>
</dbReference>
<evidence type="ECO:0000313" key="2">
    <source>
        <dbReference type="EMBL" id="MDG4698966.1"/>
    </source>
</evidence>
<dbReference type="Pfam" id="PF13392">
    <property type="entry name" value="HNH_3"/>
    <property type="match status" value="1"/>
</dbReference>
<evidence type="ECO:0000313" key="3">
    <source>
        <dbReference type="Proteomes" id="UP001156701"/>
    </source>
</evidence>
<keyword evidence="2" id="KW-0378">Hydrolase</keyword>
<evidence type="ECO:0000259" key="1">
    <source>
        <dbReference type="Pfam" id="PF13392"/>
    </source>
</evidence>
<dbReference type="Proteomes" id="UP001156701">
    <property type="component" value="Unassembled WGS sequence"/>
</dbReference>
<name>A0AA42FLZ7_9GAMM</name>
<reference evidence="2" key="1">
    <citation type="submission" date="2023-03" db="EMBL/GenBank/DDBJ databases">
        <title>a new species belonging to Providencia genus.</title>
        <authorList>
            <person name="Yang W."/>
            <person name="Hu F."/>
            <person name="Shen S."/>
            <person name="Ding L."/>
            <person name="Yin D."/>
        </authorList>
    </citation>
    <scope>NUCLEOTIDE SEQUENCE</scope>
    <source>
        <strain evidence="2">CRE-3FA-0001</strain>
    </source>
</reference>
<dbReference type="Gene3D" id="3.30.730.10">
    <property type="entry name" value="AP2/ERF domain"/>
    <property type="match status" value="1"/>
</dbReference>
<dbReference type="InterPro" id="IPR044925">
    <property type="entry name" value="His-Me_finger_sf"/>
</dbReference>
<protein>
    <submittedName>
        <fullName evidence="2">HNH endonuclease signature motif containing protein</fullName>
        <ecNumber evidence="2">3.1.-.-</ecNumber>
    </submittedName>
</protein>
<keyword evidence="2" id="KW-0255">Endonuclease</keyword>
<dbReference type="AlphaFoldDB" id="A0AA42FLZ7"/>
<feature type="domain" description="HNH nuclease" evidence="1">
    <location>
        <begin position="84"/>
        <end position="126"/>
    </location>
</feature>
<proteinExistence type="predicted"/>
<dbReference type="Gene3D" id="3.90.75.20">
    <property type="match status" value="1"/>
</dbReference>
<comment type="caution">
    <text evidence="2">The sequence shown here is derived from an EMBL/GenBank/DDBJ whole genome shotgun (WGS) entry which is preliminary data.</text>
</comment>
<dbReference type="InterPro" id="IPR036955">
    <property type="entry name" value="AP2/ERF_dom_sf"/>
</dbReference>